<evidence type="ECO:0000256" key="3">
    <source>
        <dbReference type="ARBA" id="ARBA00022475"/>
    </source>
</evidence>
<proteinExistence type="inferred from homology"/>
<feature type="transmembrane region" description="Helical" evidence="7">
    <location>
        <begin position="107"/>
        <end position="126"/>
    </location>
</feature>
<protein>
    <submittedName>
        <fullName evidence="8">Oligosaccharide flippase family protein</fullName>
    </submittedName>
</protein>
<feature type="transmembrane region" description="Helical" evidence="7">
    <location>
        <begin position="138"/>
        <end position="161"/>
    </location>
</feature>
<evidence type="ECO:0000256" key="2">
    <source>
        <dbReference type="ARBA" id="ARBA00007430"/>
    </source>
</evidence>
<dbReference type="EMBL" id="CP071060">
    <property type="protein sequence ID" value="QSI78152.1"/>
    <property type="molecule type" value="Genomic_DNA"/>
</dbReference>
<feature type="transmembrane region" description="Helical" evidence="7">
    <location>
        <begin position="12"/>
        <end position="33"/>
    </location>
</feature>
<feature type="transmembrane region" description="Helical" evidence="7">
    <location>
        <begin position="315"/>
        <end position="339"/>
    </location>
</feature>
<feature type="transmembrane region" description="Helical" evidence="7">
    <location>
        <begin position="376"/>
        <end position="392"/>
    </location>
</feature>
<feature type="transmembrane region" description="Helical" evidence="7">
    <location>
        <begin position="78"/>
        <end position="101"/>
    </location>
</feature>
<evidence type="ECO:0000313" key="9">
    <source>
        <dbReference type="Proteomes" id="UP000663570"/>
    </source>
</evidence>
<dbReference type="RefSeq" id="WP_206255454.1">
    <property type="nucleotide sequence ID" value="NZ_CP071060.1"/>
</dbReference>
<dbReference type="PANTHER" id="PTHR30250">
    <property type="entry name" value="PST FAMILY PREDICTED COLANIC ACID TRANSPORTER"/>
    <property type="match status" value="1"/>
</dbReference>
<keyword evidence="9" id="KW-1185">Reference proteome</keyword>
<dbReference type="Proteomes" id="UP000663570">
    <property type="component" value="Chromosome"/>
</dbReference>
<organism evidence="8 9">
    <name type="scientific">Niveibacterium microcysteis</name>
    <dbReference type="NCBI Taxonomy" id="2811415"/>
    <lineage>
        <taxon>Bacteria</taxon>
        <taxon>Pseudomonadati</taxon>
        <taxon>Pseudomonadota</taxon>
        <taxon>Betaproteobacteria</taxon>
        <taxon>Rhodocyclales</taxon>
        <taxon>Rhodocyclaceae</taxon>
        <taxon>Niveibacterium</taxon>
    </lineage>
</organism>
<feature type="transmembrane region" description="Helical" evidence="7">
    <location>
        <begin position="437"/>
        <end position="461"/>
    </location>
</feature>
<comment type="similarity">
    <text evidence="2">Belongs to the polysaccharide synthase family.</text>
</comment>
<evidence type="ECO:0000256" key="5">
    <source>
        <dbReference type="ARBA" id="ARBA00022989"/>
    </source>
</evidence>
<name>A0ABX7MEB9_9RHOO</name>
<keyword evidence="5 7" id="KW-1133">Transmembrane helix</keyword>
<gene>
    <name evidence="8" type="ORF">JY500_05795</name>
</gene>
<keyword evidence="6 7" id="KW-0472">Membrane</keyword>
<dbReference type="Pfam" id="PF13440">
    <property type="entry name" value="Polysacc_synt_3"/>
    <property type="match status" value="1"/>
</dbReference>
<dbReference type="InterPro" id="IPR050833">
    <property type="entry name" value="Poly_Biosynth_Transport"/>
</dbReference>
<keyword evidence="3" id="KW-1003">Cell membrane</keyword>
<evidence type="ECO:0000256" key="1">
    <source>
        <dbReference type="ARBA" id="ARBA00004651"/>
    </source>
</evidence>
<reference evidence="8 9" key="1">
    <citation type="submission" date="2021-02" db="EMBL/GenBank/DDBJ databases">
        <title>Niveibacterium changnyeongensis HC41.</title>
        <authorList>
            <person name="Kang M."/>
        </authorList>
    </citation>
    <scope>NUCLEOTIDE SEQUENCE [LARGE SCALE GENOMIC DNA]</scope>
    <source>
        <strain evidence="8 9">HC41</strain>
    </source>
</reference>
<evidence type="ECO:0000256" key="6">
    <source>
        <dbReference type="ARBA" id="ARBA00023136"/>
    </source>
</evidence>
<dbReference type="PANTHER" id="PTHR30250:SF10">
    <property type="entry name" value="LIPOPOLYSACCHARIDE BIOSYNTHESIS PROTEIN WZXC"/>
    <property type="match status" value="1"/>
</dbReference>
<comment type="subcellular location">
    <subcellularLocation>
        <location evidence="1">Cell membrane</location>
        <topology evidence="1">Multi-pass membrane protein</topology>
    </subcellularLocation>
</comment>
<feature type="transmembrane region" description="Helical" evidence="7">
    <location>
        <begin position="404"/>
        <end position="431"/>
    </location>
</feature>
<evidence type="ECO:0000256" key="7">
    <source>
        <dbReference type="SAM" id="Phobius"/>
    </source>
</evidence>
<feature type="transmembrane region" description="Helical" evidence="7">
    <location>
        <begin position="39"/>
        <end position="57"/>
    </location>
</feature>
<feature type="transmembrane region" description="Helical" evidence="7">
    <location>
        <begin position="167"/>
        <end position="187"/>
    </location>
</feature>
<keyword evidence="4 7" id="KW-0812">Transmembrane</keyword>
<sequence>MTTVRQALGLAATQRLLAFAINLVTTMTIARLITPAESGIYSLAVGLVAIVQMFRDFGVGEYLVQAQELTEKTIRSAFGMSLLLAWTLGGLLLAAAIPAAHFYKEPVVANVVRILSINFFLVPFGYITHALLTREMRFGTMLIIQTSSAAVGSVAAILLAWRGFGAIGLAWSLVAAMVANTLMLLAVRPASVAFRPDFSAWRKIGGFGIYKTSGMLLEQLARRTPDFALSRSLGFAASGLYSRANGLADTFGDFVVGTVYRVALPQFAKIKNEGGPLGPTYIETYRMFACIPLSFFSFMALYSEPVINVLFGHQWLSAAPAMSLIAIAGLLSTPVMLAAPALTGTGSIDKLFRAQLIANPVQILAISFAAAFSIEAVALCMCGMSLLRVALYHQQIKRAHKVPLSAVLSALVPSLTVVACSLVAPVLFLAWSRSHNIPALVTATAGGTIFVSGWLASLYALKHPYRAELGRMYRQLRSGRA</sequence>
<accession>A0ABX7MEB9</accession>
<evidence type="ECO:0000256" key="4">
    <source>
        <dbReference type="ARBA" id="ARBA00022692"/>
    </source>
</evidence>
<evidence type="ECO:0000313" key="8">
    <source>
        <dbReference type="EMBL" id="QSI78152.1"/>
    </source>
</evidence>